<dbReference type="Pfam" id="PF00190">
    <property type="entry name" value="Cupin_1"/>
    <property type="match status" value="1"/>
</dbReference>
<dbReference type="InterPro" id="IPR014710">
    <property type="entry name" value="RmlC-like_jellyroll"/>
</dbReference>
<reference evidence="2" key="1">
    <citation type="submission" date="2024-03" db="EMBL/GenBank/DDBJ databases">
        <title>Eukaryotic viruses encode the ribosomal protein eL40.</title>
        <authorList>
            <person name="Thomy J."/>
            <person name="Schvarcz C.R."/>
            <person name="McBeain K.A."/>
            <person name="Edwards K.F."/>
            <person name="Steward G.F."/>
        </authorList>
    </citation>
    <scope>NUCLEOTIDE SEQUENCE</scope>
    <source>
        <strain evidence="2">FloV-SA2</strain>
    </source>
</reference>
<name>A0AB39J6T4_9VIRU</name>
<dbReference type="Gene3D" id="2.60.120.10">
    <property type="entry name" value="Jelly Rolls"/>
    <property type="match status" value="1"/>
</dbReference>
<evidence type="ECO:0000259" key="1">
    <source>
        <dbReference type="Pfam" id="PF00190"/>
    </source>
</evidence>
<dbReference type="EMBL" id="PP542043">
    <property type="protein sequence ID" value="XDO02024.1"/>
    <property type="molecule type" value="Genomic_DNA"/>
</dbReference>
<gene>
    <name evidence="2" type="ORF">FloV-SA2_00205</name>
</gene>
<feature type="domain" description="Cupin type-1" evidence="1">
    <location>
        <begin position="107"/>
        <end position="191"/>
    </location>
</feature>
<dbReference type="InterPro" id="IPR006045">
    <property type="entry name" value="Cupin_1"/>
</dbReference>
<dbReference type="SUPFAM" id="SSF51182">
    <property type="entry name" value="RmlC-like cupins"/>
    <property type="match status" value="1"/>
</dbReference>
<evidence type="ECO:0000313" key="2">
    <source>
        <dbReference type="EMBL" id="XDO02024.1"/>
    </source>
</evidence>
<organism evidence="2">
    <name type="scientific">Florenciella sp. virus SA2</name>
    <dbReference type="NCBI Taxonomy" id="3240092"/>
    <lineage>
        <taxon>Viruses</taxon>
    </lineage>
</organism>
<dbReference type="InterPro" id="IPR011051">
    <property type="entry name" value="RmlC_Cupin_sf"/>
</dbReference>
<proteinExistence type="predicted"/>
<protein>
    <recommendedName>
        <fullName evidence="1">Cupin type-1 domain-containing protein</fullName>
    </recommendedName>
</protein>
<sequence length="221" mass="26324">MLLELFILCIFLLLYFLVYVDIKINKNNEFYNFDDTGELTRQNLNNEILLKMPFYFDADHINREFSKEDLILLEKDKKNKYKKYKKIGNSFDLFTPNIKSEMIDIMYILSKGGSVPIHTNDESITYYFVRNGDADVVLIHPKFKDNFDIKKENDIKYLWNNSSFKKMHCKKGTVVYVPNGWLVSFVNNKDQKCNIEKLSYSTIINKLILYFKKVFNYNSKN</sequence>
<accession>A0AB39J6T4</accession>